<dbReference type="EMBL" id="JACRWC010000039">
    <property type="protein sequence ID" value="MBC5998888.1"/>
    <property type="molecule type" value="Genomic_DNA"/>
</dbReference>
<dbReference type="RefSeq" id="WP_249286395.1">
    <property type="nucleotide sequence ID" value="NZ_JACRWC010000039.1"/>
</dbReference>
<gene>
    <name evidence="2" type="primary">spoIIR</name>
    <name evidence="2" type="ORF">H8876_02585</name>
</gene>
<feature type="compositionally biased region" description="Low complexity" evidence="1">
    <location>
        <begin position="209"/>
        <end position="224"/>
    </location>
</feature>
<proteinExistence type="predicted"/>
<name>A0A923NA11_9FIRM</name>
<comment type="caution">
    <text evidence="2">The sequence shown here is derived from an EMBL/GenBank/DDBJ whole genome shotgun (WGS) entry which is preliminary data.</text>
</comment>
<dbReference type="Proteomes" id="UP000644115">
    <property type="component" value="Unassembled WGS sequence"/>
</dbReference>
<evidence type="ECO:0000313" key="2">
    <source>
        <dbReference type="EMBL" id="MBC5998888.1"/>
    </source>
</evidence>
<feature type="region of interest" description="Disordered" evidence="1">
    <location>
        <begin position="174"/>
        <end position="228"/>
    </location>
</feature>
<dbReference type="AlphaFoldDB" id="A0A923NA11"/>
<dbReference type="InterPro" id="IPR014202">
    <property type="entry name" value="Spore_II_R"/>
</dbReference>
<dbReference type="NCBIfam" id="TIGR02837">
    <property type="entry name" value="spore_II_R"/>
    <property type="match status" value="1"/>
</dbReference>
<keyword evidence="3" id="KW-1185">Reference proteome</keyword>
<protein>
    <submittedName>
        <fullName evidence="2">Stage II sporulation protein R</fullName>
    </submittedName>
</protein>
<organism evidence="2 3">
    <name type="scientific">Lentihominibacter faecis</name>
    <dbReference type="NCBI Taxonomy" id="2764712"/>
    <lineage>
        <taxon>Bacteria</taxon>
        <taxon>Bacillati</taxon>
        <taxon>Bacillota</taxon>
        <taxon>Clostridia</taxon>
        <taxon>Peptostreptococcales</taxon>
        <taxon>Anaerovoracaceae</taxon>
        <taxon>Lentihominibacter</taxon>
    </lineage>
</organism>
<sequence length="246" mass="26635">MKKLQEHIRLMSDERKCVIALILVLFMGLLLVYTYAGDGCRNDHEGILRLHVIANSNKVGDQALKLKVRDAVIEYMADQKDLKTVDETREYLKENKKRLQRIAEGVIAAQGYDYPAAVELGVRYIPQKTYGDITFPAGNYEALNITIGSGQGENWWCVLFPPLCLLDEGTAPISGDDADSDPAKAAADGSRSSEVSGDPGTAGAGGSGQSSVQGSTSAGSSVQSDALTKEQKLKLRWKTLELLKGN</sequence>
<dbReference type="Pfam" id="PF09551">
    <property type="entry name" value="Spore_II_R"/>
    <property type="match status" value="1"/>
</dbReference>
<evidence type="ECO:0000313" key="3">
    <source>
        <dbReference type="Proteomes" id="UP000644115"/>
    </source>
</evidence>
<reference evidence="2" key="1">
    <citation type="submission" date="2020-08" db="EMBL/GenBank/DDBJ databases">
        <authorList>
            <person name="Liu C."/>
            <person name="Sun Q."/>
        </authorList>
    </citation>
    <scope>NUCLEOTIDE SEQUENCE</scope>
    <source>
        <strain evidence="2">BX16</strain>
    </source>
</reference>
<evidence type="ECO:0000256" key="1">
    <source>
        <dbReference type="SAM" id="MobiDB-lite"/>
    </source>
</evidence>
<accession>A0A923NA11</accession>